<dbReference type="Proteomes" id="UP000240904">
    <property type="component" value="Unassembled WGS sequence"/>
</dbReference>
<dbReference type="AlphaFoldDB" id="A0A2T3MUX4"/>
<sequence>MFEQIVMETEQAVYLDTQITSRCSVQREFSILIKRTNGDGEAMKVMKANSVVQEDLWAHVYEPG</sequence>
<evidence type="ECO:0000313" key="2">
    <source>
        <dbReference type="Proteomes" id="UP000240904"/>
    </source>
</evidence>
<evidence type="ECO:0000313" key="1">
    <source>
        <dbReference type="EMBL" id="PSW03770.1"/>
    </source>
</evidence>
<organism evidence="1 2">
    <name type="scientific">Photobacterium lipolyticum</name>
    <dbReference type="NCBI Taxonomy" id="266810"/>
    <lineage>
        <taxon>Bacteria</taxon>
        <taxon>Pseudomonadati</taxon>
        <taxon>Pseudomonadota</taxon>
        <taxon>Gammaproteobacteria</taxon>
        <taxon>Vibrionales</taxon>
        <taxon>Vibrionaceae</taxon>
        <taxon>Photobacterium</taxon>
    </lineage>
</organism>
<comment type="caution">
    <text evidence="1">The sequence shown here is derived from an EMBL/GenBank/DDBJ whole genome shotgun (WGS) entry which is preliminary data.</text>
</comment>
<reference evidence="1 2" key="1">
    <citation type="submission" date="2018-03" db="EMBL/GenBank/DDBJ databases">
        <title>Whole genome sequencing of Histamine producing bacteria.</title>
        <authorList>
            <person name="Butler K."/>
        </authorList>
    </citation>
    <scope>NUCLEOTIDE SEQUENCE [LARGE SCALE GENOMIC DNA]</scope>
    <source>
        <strain evidence="1 2">DSM 16190</strain>
    </source>
</reference>
<keyword evidence="2" id="KW-1185">Reference proteome</keyword>
<dbReference type="EMBL" id="PYMC01000013">
    <property type="protein sequence ID" value="PSW03770.1"/>
    <property type="molecule type" value="Genomic_DNA"/>
</dbReference>
<protein>
    <submittedName>
        <fullName evidence="1">Uncharacterized protein</fullName>
    </submittedName>
</protein>
<accession>A0A2T3MUX4</accession>
<proteinExistence type="predicted"/>
<name>A0A2T3MUX4_9GAMM</name>
<gene>
    <name evidence="1" type="ORF">C9I89_16710</name>
</gene>